<dbReference type="InterPro" id="IPR002195">
    <property type="entry name" value="Dihydroorotase_CS"/>
</dbReference>
<gene>
    <name evidence="5" type="ORF">g.20183</name>
</gene>
<keyword evidence="2" id="KW-0378">Hydrolase</keyword>
<dbReference type="PROSITE" id="PS00482">
    <property type="entry name" value="DIHYDROOROTASE_1"/>
    <property type="match status" value="1"/>
</dbReference>
<dbReference type="GO" id="GO:0006207">
    <property type="term" value="P:'de novo' pyrimidine nucleobase biosynthetic process"/>
    <property type="evidence" value="ECO:0007669"/>
    <property type="project" value="TreeGrafter"/>
</dbReference>
<keyword evidence="3" id="KW-0862">Zinc</keyword>
<dbReference type="PANTHER" id="PTHR43137:SF1">
    <property type="entry name" value="DIHYDROOROTASE"/>
    <property type="match status" value="1"/>
</dbReference>
<organism evidence="5">
    <name type="scientific">Auxenochlorella protothecoides</name>
    <name type="common">Green microalga</name>
    <name type="synonym">Chlorella protothecoides</name>
    <dbReference type="NCBI Taxonomy" id="3075"/>
    <lineage>
        <taxon>Eukaryota</taxon>
        <taxon>Viridiplantae</taxon>
        <taxon>Chlorophyta</taxon>
        <taxon>core chlorophytes</taxon>
        <taxon>Trebouxiophyceae</taxon>
        <taxon>Chlorellales</taxon>
        <taxon>Chlorellaceae</taxon>
        <taxon>Auxenochlorella</taxon>
    </lineage>
</organism>
<dbReference type="Gene3D" id="3.20.20.140">
    <property type="entry name" value="Metal-dependent hydrolases"/>
    <property type="match status" value="1"/>
</dbReference>
<evidence type="ECO:0000256" key="2">
    <source>
        <dbReference type="ARBA" id="ARBA00022801"/>
    </source>
</evidence>
<dbReference type="EMBL" id="GDKF01007348">
    <property type="protein sequence ID" value="JAT71274.1"/>
    <property type="molecule type" value="Transcribed_RNA"/>
</dbReference>
<name>A0A1D1ZWE8_AUXPR</name>
<dbReference type="GO" id="GO:0044205">
    <property type="term" value="P:'de novo' UMP biosynthetic process"/>
    <property type="evidence" value="ECO:0007669"/>
    <property type="project" value="UniProtKB-UniPathway"/>
</dbReference>
<proteinExistence type="predicted"/>
<evidence type="ECO:0000256" key="3">
    <source>
        <dbReference type="ARBA" id="ARBA00022833"/>
    </source>
</evidence>
<accession>A0A1D1ZWE8</accession>
<sequence length="212" mass="22549">MASCRWFTTVNPVKQISSAQRAGSTARVSFVTASSTPSVTSLTIIRPDDWHLHVRDGPGLASVVPHTAEHFGRAIIMPNLVPPVTTTPMALAYRERIRAAAPSASSFQPLMTLYLTDNTSVEEVERAAEAGVVAFKLYPAGATTNSASGVTDPDLCLPALRAMAKVRLGGLVMGTQHGCTSDRDHAPRRRCAALYISAWPLPGLVSSIQGPE</sequence>
<dbReference type="GO" id="GO:0004151">
    <property type="term" value="F:dihydroorotase activity"/>
    <property type="evidence" value="ECO:0007669"/>
    <property type="project" value="InterPro"/>
</dbReference>
<reference evidence="5" key="1">
    <citation type="submission" date="2015-08" db="EMBL/GenBank/DDBJ databases">
        <authorList>
            <person name="Babu N.S."/>
            <person name="Beckwith C.J."/>
            <person name="Beseler K.G."/>
            <person name="Brison A."/>
            <person name="Carone J.V."/>
            <person name="Caskin T.P."/>
            <person name="Diamond M."/>
            <person name="Durham M.E."/>
            <person name="Foxe J.M."/>
            <person name="Go M."/>
            <person name="Henderson B.A."/>
            <person name="Jones I.B."/>
            <person name="McGettigan J.A."/>
            <person name="Micheletti S.J."/>
            <person name="Nasrallah M.E."/>
            <person name="Ortiz D."/>
            <person name="Piller C.R."/>
            <person name="Privatt S.R."/>
            <person name="Schneider S.L."/>
            <person name="Sharp S."/>
            <person name="Smith T.C."/>
            <person name="Stanton J.D."/>
            <person name="Ullery H.E."/>
            <person name="Wilson R.J."/>
            <person name="Serrano M.G."/>
            <person name="Buck G."/>
            <person name="Lee V."/>
            <person name="Wang Y."/>
            <person name="Carvalho R."/>
            <person name="Voegtly L."/>
            <person name="Shi R."/>
            <person name="Duckworth R."/>
            <person name="Johnson A."/>
            <person name="Loviza R."/>
            <person name="Walstead R."/>
            <person name="Shah Z."/>
            <person name="Kiflezghi M."/>
            <person name="Wade K."/>
            <person name="Ball S.L."/>
            <person name="Bradley K.W."/>
            <person name="Asai D.J."/>
            <person name="Bowman C.A."/>
            <person name="Russell D.A."/>
            <person name="Pope W.H."/>
            <person name="Jacobs-Sera D."/>
            <person name="Hendrix R.W."/>
            <person name="Hatfull G.F."/>
        </authorList>
    </citation>
    <scope>NUCLEOTIDE SEQUENCE</scope>
</reference>
<dbReference type="AlphaFoldDB" id="A0A1D1ZWE8"/>
<protein>
    <submittedName>
        <fullName evidence="5">Uncharacterized protein</fullName>
    </submittedName>
</protein>
<evidence type="ECO:0000313" key="5">
    <source>
        <dbReference type="EMBL" id="JAT71274.1"/>
    </source>
</evidence>
<dbReference type="InterPro" id="IPR032466">
    <property type="entry name" value="Metal_Hydrolase"/>
</dbReference>
<dbReference type="UniPathway" id="UPA00070">
    <property type="reaction ID" value="UER00117"/>
</dbReference>
<keyword evidence="1" id="KW-0479">Metal-binding</keyword>
<dbReference type="SUPFAM" id="SSF51556">
    <property type="entry name" value="Metallo-dependent hydrolases"/>
    <property type="match status" value="1"/>
</dbReference>
<dbReference type="PANTHER" id="PTHR43137">
    <property type="entry name" value="DIHYDROOROTASE"/>
    <property type="match status" value="1"/>
</dbReference>
<dbReference type="InterPro" id="IPR004721">
    <property type="entry name" value="DHOdimr"/>
</dbReference>
<evidence type="ECO:0000256" key="4">
    <source>
        <dbReference type="ARBA" id="ARBA00022975"/>
    </source>
</evidence>
<dbReference type="GO" id="GO:0005737">
    <property type="term" value="C:cytoplasm"/>
    <property type="evidence" value="ECO:0007669"/>
    <property type="project" value="TreeGrafter"/>
</dbReference>
<keyword evidence="4" id="KW-0665">Pyrimidine biosynthesis</keyword>
<dbReference type="GO" id="GO:0046872">
    <property type="term" value="F:metal ion binding"/>
    <property type="evidence" value="ECO:0007669"/>
    <property type="project" value="UniProtKB-KW"/>
</dbReference>
<evidence type="ECO:0000256" key="1">
    <source>
        <dbReference type="ARBA" id="ARBA00022723"/>
    </source>
</evidence>